<evidence type="ECO:0000256" key="2">
    <source>
        <dbReference type="SAM" id="Phobius"/>
    </source>
</evidence>
<accession>A0AA39UFD4</accession>
<comment type="caution">
    <text evidence="3">The sequence shown here is derived from an EMBL/GenBank/DDBJ whole genome shotgun (WGS) entry which is preliminary data.</text>
</comment>
<organism evidence="3 4">
    <name type="scientific">Armillaria novae-zelandiae</name>
    <dbReference type="NCBI Taxonomy" id="153914"/>
    <lineage>
        <taxon>Eukaryota</taxon>
        <taxon>Fungi</taxon>
        <taxon>Dikarya</taxon>
        <taxon>Basidiomycota</taxon>
        <taxon>Agaricomycotina</taxon>
        <taxon>Agaricomycetes</taxon>
        <taxon>Agaricomycetidae</taxon>
        <taxon>Agaricales</taxon>
        <taxon>Marasmiineae</taxon>
        <taxon>Physalacriaceae</taxon>
        <taxon>Armillaria</taxon>
    </lineage>
</organism>
<evidence type="ECO:0000313" key="4">
    <source>
        <dbReference type="Proteomes" id="UP001175227"/>
    </source>
</evidence>
<protein>
    <submittedName>
        <fullName evidence="3">Uncharacterized protein</fullName>
    </submittedName>
</protein>
<dbReference type="EMBL" id="JAUEPR010000005">
    <property type="protein sequence ID" value="KAK0484918.1"/>
    <property type="molecule type" value="Genomic_DNA"/>
</dbReference>
<name>A0AA39UFD4_9AGAR</name>
<evidence type="ECO:0000256" key="1">
    <source>
        <dbReference type="SAM" id="MobiDB-lite"/>
    </source>
</evidence>
<reference evidence="3" key="1">
    <citation type="submission" date="2023-06" db="EMBL/GenBank/DDBJ databases">
        <authorList>
            <consortium name="Lawrence Berkeley National Laboratory"/>
            <person name="Ahrendt S."/>
            <person name="Sahu N."/>
            <person name="Indic B."/>
            <person name="Wong-Bajracharya J."/>
            <person name="Merenyi Z."/>
            <person name="Ke H.-M."/>
            <person name="Monk M."/>
            <person name="Kocsube S."/>
            <person name="Drula E."/>
            <person name="Lipzen A."/>
            <person name="Balint B."/>
            <person name="Henrissat B."/>
            <person name="Andreopoulos B."/>
            <person name="Martin F.M."/>
            <person name="Harder C.B."/>
            <person name="Rigling D."/>
            <person name="Ford K.L."/>
            <person name="Foster G.D."/>
            <person name="Pangilinan J."/>
            <person name="Papanicolaou A."/>
            <person name="Barry K."/>
            <person name="LaButti K."/>
            <person name="Viragh M."/>
            <person name="Koriabine M."/>
            <person name="Yan M."/>
            <person name="Riley R."/>
            <person name="Champramary S."/>
            <person name="Plett K.L."/>
            <person name="Tsai I.J."/>
            <person name="Slot J."/>
            <person name="Sipos G."/>
            <person name="Plett J."/>
            <person name="Nagy L.G."/>
            <person name="Grigoriev I.V."/>
        </authorList>
    </citation>
    <scope>NUCLEOTIDE SEQUENCE</scope>
    <source>
        <strain evidence="3">ICMP 16352</strain>
    </source>
</reference>
<keyword evidence="2" id="KW-1133">Transmembrane helix</keyword>
<feature type="region of interest" description="Disordered" evidence="1">
    <location>
        <begin position="1"/>
        <end position="21"/>
    </location>
</feature>
<sequence length="164" mass="18142">MASCINNEPPAKGTLPRHRLVPPLTHSRRESFLLQTRYGRLGFLFSETIQTILPVLKDRMTSRDSSPSGKSGGVSRFSRFMSGHLYLRSSGGGFRASQDPLLQAGRLLSLGLGSCILKPSKFIFWMVTVLWQMTIAISLTAPIILISIYAVTILRLDTSTESSR</sequence>
<evidence type="ECO:0000313" key="3">
    <source>
        <dbReference type="EMBL" id="KAK0484918.1"/>
    </source>
</evidence>
<dbReference type="AlphaFoldDB" id="A0AA39UFD4"/>
<feature type="transmembrane region" description="Helical" evidence="2">
    <location>
        <begin position="122"/>
        <end position="154"/>
    </location>
</feature>
<proteinExistence type="predicted"/>
<keyword evidence="2" id="KW-0472">Membrane</keyword>
<gene>
    <name evidence="3" type="ORF">IW261DRAFT_866835</name>
</gene>
<keyword evidence="2" id="KW-0812">Transmembrane</keyword>
<keyword evidence="4" id="KW-1185">Reference proteome</keyword>
<dbReference type="Proteomes" id="UP001175227">
    <property type="component" value="Unassembled WGS sequence"/>
</dbReference>